<keyword evidence="6 9" id="KW-0133">Cell shape</keyword>
<evidence type="ECO:0000259" key="11">
    <source>
        <dbReference type="PROSITE" id="PS52029"/>
    </source>
</evidence>
<dbReference type="PANTHER" id="PTHR30582">
    <property type="entry name" value="L,D-TRANSPEPTIDASE"/>
    <property type="match status" value="1"/>
</dbReference>
<feature type="active site" description="Proton donor/acceptor" evidence="9">
    <location>
        <position position="171"/>
    </location>
</feature>
<comment type="similarity">
    <text evidence="2">Belongs to the YkuD family.</text>
</comment>
<keyword evidence="8 9" id="KW-0961">Cell wall biogenesis/degradation</keyword>
<feature type="signal peptide" evidence="10">
    <location>
        <begin position="1"/>
        <end position="27"/>
    </location>
</feature>
<evidence type="ECO:0000256" key="10">
    <source>
        <dbReference type="SAM" id="SignalP"/>
    </source>
</evidence>
<organism evidence="12 13">
    <name type="scientific">Paragemmobacter ruber</name>
    <dbReference type="NCBI Taxonomy" id="1985673"/>
    <lineage>
        <taxon>Bacteria</taxon>
        <taxon>Pseudomonadati</taxon>
        <taxon>Pseudomonadota</taxon>
        <taxon>Alphaproteobacteria</taxon>
        <taxon>Rhodobacterales</taxon>
        <taxon>Paracoccaceae</taxon>
        <taxon>Paragemmobacter</taxon>
    </lineage>
</organism>
<evidence type="ECO:0000256" key="1">
    <source>
        <dbReference type="ARBA" id="ARBA00004752"/>
    </source>
</evidence>
<proteinExistence type="inferred from homology"/>
<evidence type="ECO:0000256" key="2">
    <source>
        <dbReference type="ARBA" id="ARBA00005992"/>
    </source>
</evidence>
<dbReference type="PROSITE" id="PS52029">
    <property type="entry name" value="LD_TPASE"/>
    <property type="match status" value="1"/>
</dbReference>
<dbReference type="SUPFAM" id="SSF141523">
    <property type="entry name" value="L,D-transpeptidase catalytic domain-like"/>
    <property type="match status" value="1"/>
</dbReference>
<keyword evidence="13" id="KW-1185">Reference proteome</keyword>
<evidence type="ECO:0000256" key="3">
    <source>
        <dbReference type="ARBA" id="ARBA00022676"/>
    </source>
</evidence>
<dbReference type="RefSeq" id="WP_161765838.1">
    <property type="nucleotide sequence ID" value="NZ_JAAATW010000001.1"/>
</dbReference>
<evidence type="ECO:0000313" key="12">
    <source>
        <dbReference type="EMBL" id="NBE06875.1"/>
    </source>
</evidence>
<keyword evidence="10" id="KW-0732">Signal</keyword>
<feature type="chain" id="PRO_5045578318" evidence="10">
    <location>
        <begin position="28"/>
        <end position="221"/>
    </location>
</feature>
<dbReference type="CDD" id="cd16913">
    <property type="entry name" value="YkuD_like"/>
    <property type="match status" value="1"/>
</dbReference>
<gene>
    <name evidence="12" type="ORF">GU920_04965</name>
</gene>
<keyword evidence="4" id="KW-0808">Transferase</keyword>
<evidence type="ECO:0000256" key="6">
    <source>
        <dbReference type="ARBA" id="ARBA00022960"/>
    </source>
</evidence>
<name>A0ABW9Y4X6_9RHOB</name>
<accession>A0ABW9Y4X6</accession>
<reference evidence="13" key="1">
    <citation type="submission" date="2020-01" db="EMBL/GenBank/DDBJ databases">
        <title>Sphingomonas sp. strain CSW-10.</title>
        <authorList>
            <person name="Chen W.-M."/>
        </authorList>
    </citation>
    <scope>NUCLEOTIDE SEQUENCE [LARGE SCALE GENOMIC DNA]</scope>
    <source>
        <strain evidence="13">CCP-1</strain>
    </source>
</reference>
<dbReference type="InterPro" id="IPR005490">
    <property type="entry name" value="LD_TPept_cat_dom"/>
</dbReference>
<dbReference type="InterPro" id="IPR038063">
    <property type="entry name" value="Transpep_catalytic_dom"/>
</dbReference>
<comment type="pathway">
    <text evidence="1 9">Cell wall biogenesis; peptidoglycan biosynthesis.</text>
</comment>
<dbReference type="Proteomes" id="UP001517376">
    <property type="component" value="Unassembled WGS sequence"/>
</dbReference>
<evidence type="ECO:0000256" key="9">
    <source>
        <dbReference type="PROSITE-ProRule" id="PRU01373"/>
    </source>
</evidence>
<feature type="domain" description="L,D-TPase catalytic" evidence="11">
    <location>
        <begin position="74"/>
        <end position="211"/>
    </location>
</feature>
<dbReference type="InterPro" id="IPR050979">
    <property type="entry name" value="LD-transpeptidase"/>
</dbReference>
<dbReference type="Gene3D" id="2.40.440.10">
    <property type="entry name" value="L,D-transpeptidase catalytic domain-like"/>
    <property type="match status" value="1"/>
</dbReference>
<dbReference type="Pfam" id="PF03734">
    <property type="entry name" value="YkuD"/>
    <property type="match status" value="1"/>
</dbReference>
<dbReference type="EMBL" id="JAAATW010000001">
    <property type="protein sequence ID" value="NBE06875.1"/>
    <property type="molecule type" value="Genomic_DNA"/>
</dbReference>
<evidence type="ECO:0000256" key="4">
    <source>
        <dbReference type="ARBA" id="ARBA00022679"/>
    </source>
</evidence>
<keyword evidence="5" id="KW-0378">Hydrolase</keyword>
<keyword evidence="7 9" id="KW-0573">Peptidoglycan synthesis</keyword>
<feature type="active site" description="Nucleophile" evidence="9">
    <location>
        <position position="187"/>
    </location>
</feature>
<evidence type="ECO:0000256" key="7">
    <source>
        <dbReference type="ARBA" id="ARBA00022984"/>
    </source>
</evidence>
<sequence length="221" mass="24280">MLTRRHFIITSAALFSPALGLPEPALAQSQEAQWAAWDAQVLPPAYDPATSNPWGLHPRLLPTRVEVKAGLKAGDIHVDAIARYLYHVQGDGTAMRYGVAIGRGGLYEPGFFRIGRKAKWPRWTPTANMIEREPEVYAQYADGMPPGPDNALGARALYLYQGNRDTLLRIHGTPIPRSVGWRASSGCVRMVMAHIIGLYEEVEVGVSAFLYPAEEGITARS</sequence>
<comment type="caution">
    <text evidence="12">The sequence shown here is derived from an EMBL/GenBank/DDBJ whole genome shotgun (WGS) entry which is preliminary data.</text>
</comment>
<evidence type="ECO:0000313" key="13">
    <source>
        <dbReference type="Proteomes" id="UP001517376"/>
    </source>
</evidence>
<keyword evidence="3" id="KW-0328">Glycosyltransferase</keyword>
<protein>
    <submittedName>
        <fullName evidence="12">L,D-transpeptidase family protein</fullName>
    </submittedName>
</protein>
<evidence type="ECO:0000256" key="8">
    <source>
        <dbReference type="ARBA" id="ARBA00023316"/>
    </source>
</evidence>
<dbReference type="PANTHER" id="PTHR30582:SF24">
    <property type="entry name" value="L,D-TRANSPEPTIDASE ERFK_SRFK-RELATED"/>
    <property type="match status" value="1"/>
</dbReference>
<evidence type="ECO:0000256" key="5">
    <source>
        <dbReference type="ARBA" id="ARBA00022801"/>
    </source>
</evidence>